<keyword evidence="1" id="KW-0812">Transmembrane</keyword>
<name>C3XPX1_BRAFL</name>
<proteinExistence type="predicted"/>
<keyword evidence="1" id="KW-0472">Membrane</keyword>
<accession>C3XPX1</accession>
<organism evidence="2">
    <name type="scientific">Branchiostoma floridae</name>
    <name type="common">Florida lancelet</name>
    <name type="synonym">Amphioxus</name>
    <dbReference type="NCBI Taxonomy" id="7739"/>
    <lineage>
        <taxon>Eukaryota</taxon>
        <taxon>Metazoa</taxon>
        <taxon>Chordata</taxon>
        <taxon>Cephalochordata</taxon>
        <taxon>Leptocardii</taxon>
        <taxon>Amphioxiformes</taxon>
        <taxon>Branchiostomatidae</taxon>
        <taxon>Branchiostoma</taxon>
    </lineage>
</organism>
<sequence length="187" mass="21768">MDLSHQQQKLIYLITEFHIKGSPVQLHPVGYSYYQDDLKAPRRPQSERKQIKRALVIHKERKMVRVFVAALLVSAAVVATVMSAPQVEKRGLRVGHWRVRGRQSPWIRYILQQKMKGNRKIGKRMPEKAEVVPNVVRPSETYEGKPNATDIAEDSRLSEFLRKLLPLFYYPAERALPLDSMYYEPDN</sequence>
<feature type="transmembrane region" description="Helical" evidence="1">
    <location>
        <begin position="63"/>
        <end position="84"/>
    </location>
</feature>
<gene>
    <name evidence="2" type="ORF">BRAFLDRAFT_118455</name>
</gene>
<protein>
    <submittedName>
        <fullName evidence="2">Uncharacterized protein</fullName>
    </submittedName>
</protein>
<evidence type="ECO:0000313" key="2">
    <source>
        <dbReference type="EMBL" id="EEN69992.1"/>
    </source>
</evidence>
<dbReference type="InParanoid" id="C3XPX1"/>
<dbReference type="AlphaFoldDB" id="C3XPX1"/>
<dbReference type="EMBL" id="GG666451">
    <property type="protein sequence ID" value="EEN69992.1"/>
    <property type="molecule type" value="Genomic_DNA"/>
</dbReference>
<keyword evidence="1" id="KW-1133">Transmembrane helix</keyword>
<evidence type="ECO:0000256" key="1">
    <source>
        <dbReference type="SAM" id="Phobius"/>
    </source>
</evidence>
<reference evidence="2" key="1">
    <citation type="journal article" date="2008" name="Nature">
        <title>The amphioxus genome and the evolution of the chordate karyotype.</title>
        <authorList>
            <consortium name="US DOE Joint Genome Institute (JGI-PGF)"/>
            <person name="Putnam N.H."/>
            <person name="Butts T."/>
            <person name="Ferrier D.E.K."/>
            <person name="Furlong R.F."/>
            <person name="Hellsten U."/>
            <person name="Kawashima T."/>
            <person name="Robinson-Rechavi M."/>
            <person name="Shoguchi E."/>
            <person name="Terry A."/>
            <person name="Yu J.-K."/>
            <person name="Benito-Gutierrez E.L."/>
            <person name="Dubchak I."/>
            <person name="Garcia-Fernandez J."/>
            <person name="Gibson-Brown J.J."/>
            <person name="Grigoriev I.V."/>
            <person name="Horton A.C."/>
            <person name="de Jong P.J."/>
            <person name="Jurka J."/>
            <person name="Kapitonov V.V."/>
            <person name="Kohara Y."/>
            <person name="Kuroki Y."/>
            <person name="Lindquist E."/>
            <person name="Lucas S."/>
            <person name="Osoegawa K."/>
            <person name="Pennacchio L.A."/>
            <person name="Salamov A.A."/>
            <person name="Satou Y."/>
            <person name="Sauka-Spengler T."/>
            <person name="Schmutz J."/>
            <person name="Shin-I T."/>
            <person name="Toyoda A."/>
            <person name="Bronner-Fraser M."/>
            <person name="Fujiyama A."/>
            <person name="Holland L.Z."/>
            <person name="Holland P.W.H."/>
            <person name="Satoh N."/>
            <person name="Rokhsar D.S."/>
        </authorList>
    </citation>
    <scope>NUCLEOTIDE SEQUENCE [LARGE SCALE GENOMIC DNA]</scope>
    <source>
        <strain evidence="2">S238N-H82</strain>
        <tissue evidence="2">Testes</tissue>
    </source>
</reference>